<dbReference type="EMBL" id="CAXAMM010029202">
    <property type="protein sequence ID" value="CAK9064232.1"/>
    <property type="molecule type" value="Genomic_DNA"/>
</dbReference>
<reference evidence="1 2" key="1">
    <citation type="submission" date="2024-02" db="EMBL/GenBank/DDBJ databases">
        <authorList>
            <person name="Chen Y."/>
            <person name="Shah S."/>
            <person name="Dougan E. K."/>
            <person name="Thang M."/>
            <person name="Chan C."/>
        </authorList>
    </citation>
    <scope>NUCLEOTIDE SEQUENCE [LARGE SCALE GENOMIC DNA]</scope>
</reference>
<comment type="caution">
    <text evidence="1">The sequence shown here is derived from an EMBL/GenBank/DDBJ whole genome shotgun (WGS) entry which is preliminary data.</text>
</comment>
<evidence type="ECO:0000313" key="2">
    <source>
        <dbReference type="Proteomes" id="UP001642464"/>
    </source>
</evidence>
<gene>
    <name evidence="1" type="ORF">SCF082_LOCUS33113</name>
</gene>
<keyword evidence="2" id="KW-1185">Reference proteome</keyword>
<organism evidence="1 2">
    <name type="scientific">Durusdinium trenchii</name>
    <dbReference type="NCBI Taxonomy" id="1381693"/>
    <lineage>
        <taxon>Eukaryota</taxon>
        <taxon>Sar</taxon>
        <taxon>Alveolata</taxon>
        <taxon>Dinophyceae</taxon>
        <taxon>Suessiales</taxon>
        <taxon>Symbiodiniaceae</taxon>
        <taxon>Durusdinium</taxon>
    </lineage>
</organism>
<protein>
    <submittedName>
        <fullName evidence="1">Uncharacterized protein</fullName>
    </submittedName>
</protein>
<proteinExistence type="predicted"/>
<name>A0ABP0NN26_9DINO</name>
<accession>A0ABP0NN26</accession>
<sequence>MAVQVDRPIELEDLDTLKAELQELRKECSQLDCELRSTKRSLSAAKVRQEELQQKVDLREAENTEISQKLGSAEKDFTDLQHWRQKTKEQAQKAKELQEGIETERQNSDARIAELRQMVQRQGRPNSAKADEAEETRRRRIALDDTCGRLQILRDYILGSLPDMEPKELELLLQDEEEHPKEDDSNIDTEIADQVMKDLQQEHDNAIKELVESVNSLIDKKNNTWKKINKGILPLCLLRLERCAPQDHTTIREVLDAAAALCRVRVQQGDETLWKARVPEADGKLDTAEGEPS</sequence>
<dbReference type="Proteomes" id="UP001642464">
    <property type="component" value="Unassembled WGS sequence"/>
</dbReference>
<evidence type="ECO:0000313" key="1">
    <source>
        <dbReference type="EMBL" id="CAK9064232.1"/>
    </source>
</evidence>